<evidence type="ECO:0000256" key="1">
    <source>
        <dbReference type="ARBA" id="ARBA00004196"/>
    </source>
</evidence>
<evidence type="ECO:0000256" key="2">
    <source>
        <dbReference type="ARBA" id="ARBA00005695"/>
    </source>
</evidence>
<comment type="subcellular location">
    <subcellularLocation>
        <location evidence="1">Cell envelope</location>
    </subcellularLocation>
</comment>
<dbReference type="GO" id="GO:0051536">
    <property type="term" value="F:iron-sulfur cluster binding"/>
    <property type="evidence" value="ECO:0007669"/>
    <property type="project" value="UniProtKB-KW"/>
</dbReference>
<dbReference type="EMBL" id="AP021876">
    <property type="protein sequence ID" value="BBO83804.1"/>
    <property type="molecule type" value="Genomic_DNA"/>
</dbReference>
<dbReference type="Gene3D" id="3.90.76.10">
    <property type="entry name" value="Dipeptide-binding Protein, Domain 1"/>
    <property type="match status" value="1"/>
</dbReference>
<dbReference type="CDD" id="cd08503">
    <property type="entry name" value="PBP2_NikA_DppA_OppA_like_17"/>
    <property type="match status" value="1"/>
</dbReference>
<dbReference type="InterPro" id="IPR006311">
    <property type="entry name" value="TAT_signal"/>
</dbReference>
<protein>
    <submittedName>
        <fullName evidence="8">Peptide ABC transporter substrate-binding protein</fullName>
    </submittedName>
</protein>
<dbReference type="GO" id="GO:1904680">
    <property type="term" value="F:peptide transmembrane transporter activity"/>
    <property type="evidence" value="ECO:0007669"/>
    <property type="project" value="TreeGrafter"/>
</dbReference>
<dbReference type="PANTHER" id="PTHR30290:SF9">
    <property type="entry name" value="OLIGOPEPTIDE-BINDING PROTEIN APPA"/>
    <property type="match status" value="1"/>
</dbReference>
<evidence type="ECO:0000256" key="3">
    <source>
        <dbReference type="ARBA" id="ARBA00011771"/>
    </source>
</evidence>
<dbReference type="PROSITE" id="PS51318">
    <property type="entry name" value="TAT"/>
    <property type="match status" value="1"/>
</dbReference>
<dbReference type="GO" id="GO:0043190">
    <property type="term" value="C:ATP-binding cassette (ABC) transporter complex"/>
    <property type="evidence" value="ECO:0007669"/>
    <property type="project" value="InterPro"/>
</dbReference>
<dbReference type="Pfam" id="PF00496">
    <property type="entry name" value="SBP_bac_5"/>
    <property type="match status" value="1"/>
</dbReference>
<comment type="subunit">
    <text evidence="3">Heterodimer of a large and a small subunit.</text>
</comment>
<keyword evidence="6" id="KW-0479">Metal-binding</keyword>
<sequence length="527" mass="59506">MEKLKKLETMIKDGKLTRRQFIAATTAIGMSATLSSSLFNNKAWANTPKKGGLFRIGIDGGSAHDSSDPSLLIRPFMINIMYGQTHNNLAEVDASGNIVPELAESWETTEGAKKWIFKLRKGVEFHSGKTLDAKDVIHSINHHIGEKSKSPAKSFLKDLESIKEDDKYTVIFELKNGNADFPAFMTDYHLLIEPNGSKFDKFDGTGGYIIKEFKPGSHAITVRNPNYFKKGFAHFDEIKTLSINESISRINALRTGAVDAVNKVEKKLANKVENIPGIKLIEVESGQHFNELMQVDAGPFTDKNIRLAVKYAIDREQSVKLILGNHGYVGNDHPIGKNNRYFNSDLKQRVYDPDKAKFYLKKAGVGKLDLELYSSVAAFPGAVDHAQLYKENAAKANINIKIKQVPGDGYEEKIWSKVPFCQGWWNPRITADMMFTLVYASTAPWNETNFNNERFDKLLLEARVELDENKRKEMYGEMQKIVRDEDGHVTTMFSNFLCAASDKIKYGKIGTNWPFDSDKCGERWWFA</sequence>
<evidence type="ECO:0000313" key="9">
    <source>
        <dbReference type="Proteomes" id="UP000425960"/>
    </source>
</evidence>
<proteinExistence type="inferred from homology"/>
<evidence type="ECO:0000313" key="8">
    <source>
        <dbReference type="EMBL" id="BBO83804.1"/>
    </source>
</evidence>
<name>A0A5K7ZUF8_9BACT</name>
<keyword evidence="6" id="KW-0411">Iron-sulfur</keyword>
<dbReference type="KEGG" id="dov:DSCO28_43700"/>
<keyword evidence="5" id="KW-0732">Signal</keyword>
<gene>
    <name evidence="8" type="ORF">DSCO28_43700</name>
</gene>
<dbReference type="NCBIfam" id="TIGR01409">
    <property type="entry name" value="TAT_signal_seq"/>
    <property type="match status" value="1"/>
</dbReference>
<dbReference type="GO" id="GO:0015833">
    <property type="term" value="P:peptide transport"/>
    <property type="evidence" value="ECO:0007669"/>
    <property type="project" value="TreeGrafter"/>
</dbReference>
<dbReference type="Gene3D" id="3.40.190.10">
    <property type="entry name" value="Periplasmic binding protein-like II"/>
    <property type="match status" value="1"/>
</dbReference>
<dbReference type="RefSeq" id="WP_173179703.1">
    <property type="nucleotide sequence ID" value="NZ_AP021876.1"/>
</dbReference>
<dbReference type="InterPro" id="IPR030678">
    <property type="entry name" value="Peptide/Ni-bd"/>
</dbReference>
<comment type="similarity">
    <text evidence="2">Belongs to the bacterial solute-binding protein 5 family.</text>
</comment>
<evidence type="ECO:0000256" key="4">
    <source>
        <dbReference type="ARBA" id="ARBA00022448"/>
    </source>
</evidence>
<accession>A0A5K7ZUF8</accession>
<reference evidence="8 9" key="1">
    <citation type="submission" date="2019-11" db="EMBL/GenBank/DDBJ databases">
        <title>Comparative genomics of hydrocarbon-degrading Desulfosarcina strains.</title>
        <authorList>
            <person name="Watanabe M."/>
            <person name="Kojima H."/>
            <person name="Fukui M."/>
        </authorList>
    </citation>
    <scope>NUCLEOTIDE SEQUENCE [LARGE SCALE GENOMIC DNA]</scope>
    <source>
        <strain evidence="8 9">28bB2T</strain>
    </source>
</reference>
<dbReference type="InterPro" id="IPR019546">
    <property type="entry name" value="TAT_signal_bac_arc"/>
</dbReference>
<dbReference type="InterPro" id="IPR039424">
    <property type="entry name" value="SBP_5"/>
</dbReference>
<dbReference type="AlphaFoldDB" id="A0A5K7ZUF8"/>
<evidence type="ECO:0000256" key="6">
    <source>
        <dbReference type="ARBA" id="ARBA00023014"/>
    </source>
</evidence>
<evidence type="ECO:0000259" key="7">
    <source>
        <dbReference type="Pfam" id="PF00496"/>
    </source>
</evidence>
<dbReference type="Proteomes" id="UP000425960">
    <property type="component" value="Chromosome"/>
</dbReference>
<dbReference type="SUPFAM" id="SSF53850">
    <property type="entry name" value="Periplasmic binding protein-like II"/>
    <property type="match status" value="1"/>
</dbReference>
<organism evidence="8 9">
    <name type="scientific">Desulfosarcina ovata subsp. sediminis</name>
    <dbReference type="NCBI Taxonomy" id="885957"/>
    <lineage>
        <taxon>Bacteria</taxon>
        <taxon>Pseudomonadati</taxon>
        <taxon>Thermodesulfobacteriota</taxon>
        <taxon>Desulfobacteria</taxon>
        <taxon>Desulfobacterales</taxon>
        <taxon>Desulfosarcinaceae</taxon>
        <taxon>Desulfosarcina</taxon>
    </lineage>
</organism>
<dbReference type="GO" id="GO:0030288">
    <property type="term" value="C:outer membrane-bounded periplasmic space"/>
    <property type="evidence" value="ECO:0007669"/>
    <property type="project" value="UniProtKB-ARBA"/>
</dbReference>
<dbReference type="Gene3D" id="3.10.105.10">
    <property type="entry name" value="Dipeptide-binding Protein, Domain 3"/>
    <property type="match status" value="1"/>
</dbReference>
<evidence type="ECO:0000256" key="5">
    <source>
        <dbReference type="ARBA" id="ARBA00022729"/>
    </source>
</evidence>
<dbReference type="PIRSF" id="PIRSF002741">
    <property type="entry name" value="MppA"/>
    <property type="match status" value="1"/>
</dbReference>
<keyword evidence="6" id="KW-0408">Iron</keyword>
<keyword evidence="4" id="KW-0813">Transport</keyword>
<dbReference type="PANTHER" id="PTHR30290">
    <property type="entry name" value="PERIPLASMIC BINDING COMPONENT OF ABC TRANSPORTER"/>
    <property type="match status" value="1"/>
</dbReference>
<feature type="domain" description="Solute-binding protein family 5" evidence="7">
    <location>
        <begin position="97"/>
        <end position="444"/>
    </location>
</feature>
<dbReference type="InterPro" id="IPR000914">
    <property type="entry name" value="SBP_5_dom"/>
</dbReference>